<dbReference type="InterPro" id="IPR003593">
    <property type="entry name" value="AAA+_ATPase"/>
</dbReference>
<dbReference type="NCBIfam" id="NF006616">
    <property type="entry name" value="PRK09183.1"/>
    <property type="match status" value="1"/>
</dbReference>
<dbReference type="NCBIfam" id="NF038214">
    <property type="entry name" value="IS21_help_AAA"/>
    <property type="match status" value="1"/>
</dbReference>
<reference evidence="3" key="1">
    <citation type="journal article" date="2020" name="Fungal Divers.">
        <title>Resolving the Mortierellaceae phylogeny through synthesis of multi-gene phylogenetics and phylogenomics.</title>
        <authorList>
            <person name="Vandepol N."/>
            <person name="Liber J."/>
            <person name="Desiro A."/>
            <person name="Na H."/>
            <person name="Kennedy M."/>
            <person name="Barry K."/>
            <person name="Grigoriev I.V."/>
            <person name="Miller A.N."/>
            <person name="O'Donnell K."/>
            <person name="Stajich J.E."/>
            <person name="Bonito G."/>
        </authorList>
    </citation>
    <scope>NUCLEOTIDE SEQUENCE</scope>
    <source>
        <strain evidence="3">NVP60</strain>
    </source>
</reference>
<dbReference type="SUPFAM" id="SSF53098">
    <property type="entry name" value="Ribonuclease H-like"/>
    <property type="match status" value="1"/>
</dbReference>
<dbReference type="GO" id="GO:0003676">
    <property type="term" value="F:nucleic acid binding"/>
    <property type="evidence" value="ECO:0007669"/>
    <property type="project" value="InterPro"/>
</dbReference>
<evidence type="ECO:0000256" key="1">
    <source>
        <dbReference type="ARBA" id="ARBA00008059"/>
    </source>
</evidence>
<dbReference type="InterPro" id="IPR012337">
    <property type="entry name" value="RNaseH-like_sf"/>
</dbReference>
<dbReference type="InterPro" id="IPR001584">
    <property type="entry name" value="Integrase_cat-core"/>
</dbReference>
<dbReference type="AlphaFoldDB" id="A0A9P6UTY7"/>
<dbReference type="Gene3D" id="3.40.50.300">
    <property type="entry name" value="P-loop containing nucleotide triphosphate hydrolases"/>
    <property type="match status" value="1"/>
</dbReference>
<proteinExistence type="inferred from homology"/>
<protein>
    <recommendedName>
        <fullName evidence="2">Integrase catalytic domain-containing protein</fullName>
    </recommendedName>
</protein>
<dbReference type="Proteomes" id="UP000823405">
    <property type="component" value="Unassembled WGS sequence"/>
</dbReference>
<dbReference type="CDD" id="cd00009">
    <property type="entry name" value="AAA"/>
    <property type="match status" value="1"/>
</dbReference>
<dbReference type="FunFam" id="3.40.50.300:FF:000606">
    <property type="entry name" value="IS100 transposase orfB"/>
    <property type="match status" value="1"/>
</dbReference>
<dbReference type="Pfam" id="PF00665">
    <property type="entry name" value="rve"/>
    <property type="match status" value="1"/>
</dbReference>
<dbReference type="InterPro" id="IPR002611">
    <property type="entry name" value="IstB_ATP-bd"/>
</dbReference>
<dbReference type="GO" id="GO:0015074">
    <property type="term" value="P:DNA integration"/>
    <property type="evidence" value="ECO:0007669"/>
    <property type="project" value="InterPro"/>
</dbReference>
<gene>
    <name evidence="3" type="ORF">BGZ97_002786</name>
</gene>
<organism evidence="3 4">
    <name type="scientific">Linnemannia gamsii</name>
    <dbReference type="NCBI Taxonomy" id="64522"/>
    <lineage>
        <taxon>Eukaryota</taxon>
        <taxon>Fungi</taxon>
        <taxon>Fungi incertae sedis</taxon>
        <taxon>Mucoromycota</taxon>
        <taxon>Mortierellomycotina</taxon>
        <taxon>Mortierellomycetes</taxon>
        <taxon>Mortierellales</taxon>
        <taxon>Mortierellaceae</taxon>
        <taxon>Linnemannia</taxon>
    </lineage>
</organism>
<name>A0A9P6UTY7_9FUNG</name>
<dbReference type="Gene3D" id="3.30.420.10">
    <property type="entry name" value="Ribonuclease H-like superfamily/Ribonuclease H"/>
    <property type="match status" value="1"/>
</dbReference>
<accession>A0A9P6UTY7</accession>
<evidence type="ECO:0000313" key="3">
    <source>
        <dbReference type="EMBL" id="KAG0319090.1"/>
    </source>
</evidence>
<dbReference type="InterPro" id="IPR027417">
    <property type="entry name" value="P-loop_NTPase"/>
</dbReference>
<dbReference type="NCBIfam" id="NF033546">
    <property type="entry name" value="transpos_IS21"/>
    <property type="match status" value="1"/>
</dbReference>
<evidence type="ECO:0000313" key="4">
    <source>
        <dbReference type="Proteomes" id="UP000823405"/>
    </source>
</evidence>
<dbReference type="SMART" id="SM00382">
    <property type="entry name" value="AAA"/>
    <property type="match status" value="1"/>
</dbReference>
<dbReference type="SUPFAM" id="SSF52540">
    <property type="entry name" value="P-loop containing nucleoside triphosphate hydrolases"/>
    <property type="match status" value="1"/>
</dbReference>
<dbReference type="PANTHER" id="PTHR35004">
    <property type="entry name" value="TRANSPOSASE RV3428C-RELATED"/>
    <property type="match status" value="1"/>
</dbReference>
<dbReference type="GO" id="GO:0005634">
    <property type="term" value="C:nucleus"/>
    <property type="evidence" value="ECO:0007669"/>
    <property type="project" value="UniProtKB-ARBA"/>
</dbReference>
<keyword evidence="4" id="KW-1185">Reference proteome</keyword>
<feature type="domain" description="Integrase catalytic" evidence="2">
    <location>
        <begin position="23"/>
        <end position="203"/>
    </location>
</feature>
<sequence>MSQLRAFLRTIRPTQSEEPVIRFETEPGEQMQVDWVEFRKGSDPLYAFCATLGYSRVSYVEFVTDMKAQTLIECHQRAFESFGGVVKRVLYDNMKTIVLERDVYSEGEHRFHPGFLDYSKHSGFLIKLCRPYRAQTKGKVERFNGYLRRSFYVPLVSQLRAVGLKLDAVTANREVRCWLDEIANERIHGTTKVKPNARLQEERRYLQVVPEPWRGKIAAARPQRKMPVIKEAPKRPAVVTERLNQEVPVQHELSVYEHLRIGSLCSALNLPFVAQGYSAAAQNAAKQELAYSDFLEELLKQEAAGRKARQQSVLTRMAGFPAIKTLDDFNYEFAKGVKKAQLEELAALNFVERNENVVLVGPSGVGKTHLAIALGYRAAQAGIKTRFTTAADLMLLLTTAYQQNNMKATLHRTIKAYRLMIIDEVGYVPMNREQANLFFQVIATLYEKSSVIVTSNLPFGQWDTTFAQDTTLTAALLDRLLHHAHIVPIAGDSYRLRHQRQAGMIHPIVYQF</sequence>
<dbReference type="GO" id="GO:0005524">
    <property type="term" value="F:ATP binding"/>
    <property type="evidence" value="ECO:0007669"/>
    <property type="project" value="InterPro"/>
</dbReference>
<dbReference type="EMBL" id="JAAAIN010000163">
    <property type="protein sequence ID" value="KAG0319090.1"/>
    <property type="molecule type" value="Genomic_DNA"/>
</dbReference>
<evidence type="ECO:0000259" key="2">
    <source>
        <dbReference type="PROSITE" id="PS50994"/>
    </source>
</evidence>
<dbReference type="PROSITE" id="PS50994">
    <property type="entry name" value="INTEGRASE"/>
    <property type="match status" value="1"/>
</dbReference>
<dbReference type="InterPro" id="IPR036397">
    <property type="entry name" value="RNaseH_sf"/>
</dbReference>
<comment type="similarity">
    <text evidence="1">Belongs to the IS21/IS1162 putative ATP-binding protein family.</text>
</comment>
<dbReference type="Pfam" id="PF01695">
    <property type="entry name" value="IstB_IS21"/>
    <property type="match status" value="1"/>
</dbReference>
<dbReference type="PANTHER" id="PTHR35004:SF6">
    <property type="entry name" value="TRANSPOSASE"/>
    <property type="match status" value="1"/>
</dbReference>
<dbReference type="OrthoDB" id="8300481at2759"/>
<dbReference type="InterPro" id="IPR047661">
    <property type="entry name" value="IstB"/>
</dbReference>
<comment type="caution">
    <text evidence="3">The sequence shown here is derived from an EMBL/GenBank/DDBJ whole genome shotgun (WGS) entry which is preliminary data.</text>
</comment>